<dbReference type="InterPro" id="IPR055414">
    <property type="entry name" value="LRR_R13L4/SHOC2-like"/>
</dbReference>
<dbReference type="GO" id="GO:0043531">
    <property type="term" value="F:ADP binding"/>
    <property type="evidence" value="ECO:0007669"/>
    <property type="project" value="InterPro"/>
</dbReference>
<dbReference type="Proteomes" id="UP001418222">
    <property type="component" value="Unassembled WGS sequence"/>
</dbReference>
<sequence>MLASSLLLLLLPSLTDFPQLLKISIRKSIFSSDSSVVSTAMGKKVLARGSRQPSSLTIYPVASFPHTSSASPSHSSGKDLPNSAPVGIQPYLDTILLSLKSGDPLIGIWGPGGVGKTTLLQTIHITLHAEARTGSAPFDFILFAKASFTYNPESMQRDIASGLGLKLPPAASPKETTQAIFDCLKRRSFLLLLDDLWDAVDLTLLGIPDPRASCSPRRAVVVTTRYKEVCNTMARDCRLIRLDGLSGEDAFALFAEKVGLETLNSDPRIRKMAEEIVTDYCQRLPLALTATGTALSSKKTYEDWVFSYKALKKSSANFPGMGKSFFPILKFNYDNLDEGAKKCFLSCALWPENYSIGRDELIECWIGLGFIDLQDISSAYFHGYQIISILEAASLLTPGDLEREVRMHQTIRGLALWIASNYGENKEKWIVTPDSSLKAGTHHFNWNNSERVSFMYNDVDSVALHTKCECLTTLILKGNMSLTSIPPGFFSRMPALTYVDLSHTGIEELPADIRRLTKLKYLNLSHTRLTSLPMDVEHLKELEYLVLYRTLNLKQIPRKVLSSLSKLRLLDLTASGNGYDLGIGAAGSQGGPACADIQDLECFGKDQNRKSALALGIMLVSVKAVSRLSKLSGLCTRRLWMNNLRGFQGTLDLLSPNLLGSTGGKIGKSLRELTIMNCDRLENLLMSGAAKKMVEKKPADTHVSSLLTLEILQLLELRRMKEISWIGVMAEDLLPSLRELTIYKCVELKNVSWVLKLPSLEYLQLQECASMEAVIGDGEAGIRVCGQGFPKLKGMTLDELPSLATISNQTLAFPELECLQVSGCMKLRKLPFGHGMRSIKLKKIQGEKVWWECLQWEDKSIKRELLDCCFFIPPRAPLTALPSLRSAPVEQNNTGSFYRAVLLPISLPFMLLSLSTLLSPSILLICVFLLFVARWGLLQRKDTEVK</sequence>
<feature type="signal peptide" evidence="6">
    <location>
        <begin position="1"/>
        <end position="15"/>
    </location>
</feature>
<dbReference type="InterPro" id="IPR057135">
    <property type="entry name" value="At4g27190-like_LRR"/>
</dbReference>
<dbReference type="InterPro" id="IPR002182">
    <property type="entry name" value="NB-ARC"/>
</dbReference>
<dbReference type="EMBL" id="JBBWWQ010000010">
    <property type="protein sequence ID" value="KAK8937150.1"/>
    <property type="molecule type" value="Genomic_DNA"/>
</dbReference>
<evidence type="ECO:0000256" key="6">
    <source>
        <dbReference type="SAM" id="SignalP"/>
    </source>
</evidence>
<feature type="transmembrane region" description="Helical" evidence="5">
    <location>
        <begin position="909"/>
        <end position="932"/>
    </location>
</feature>
<evidence type="ECO:0000256" key="5">
    <source>
        <dbReference type="SAM" id="Phobius"/>
    </source>
</evidence>
<dbReference type="FunFam" id="1.10.10.10:FF:000322">
    <property type="entry name" value="Probable disease resistance protein At1g63360"/>
    <property type="match status" value="1"/>
</dbReference>
<keyword evidence="2" id="KW-0677">Repeat</keyword>
<dbReference type="GO" id="GO:0009626">
    <property type="term" value="P:plant-type hypersensitive response"/>
    <property type="evidence" value="ECO:0007669"/>
    <property type="project" value="UniProtKB-ARBA"/>
</dbReference>
<comment type="caution">
    <text evidence="8">The sequence shown here is derived from an EMBL/GenBank/DDBJ whole genome shotgun (WGS) entry which is preliminary data.</text>
</comment>
<dbReference type="PANTHER" id="PTHR33463">
    <property type="entry name" value="NB-ARC DOMAIN-CONTAINING PROTEIN-RELATED"/>
    <property type="match status" value="1"/>
</dbReference>
<dbReference type="SUPFAM" id="SSF52058">
    <property type="entry name" value="L domain-like"/>
    <property type="match status" value="1"/>
</dbReference>
<dbReference type="InterPro" id="IPR027417">
    <property type="entry name" value="P-loop_NTPase"/>
</dbReference>
<evidence type="ECO:0000313" key="8">
    <source>
        <dbReference type="EMBL" id="KAK8937150.1"/>
    </source>
</evidence>
<dbReference type="Pfam" id="PF23247">
    <property type="entry name" value="LRR_RPS2"/>
    <property type="match status" value="1"/>
</dbReference>
<accession>A0AAP0G4U8</accession>
<dbReference type="Pfam" id="PF00931">
    <property type="entry name" value="NB-ARC"/>
    <property type="match status" value="1"/>
</dbReference>
<proteinExistence type="inferred from homology"/>
<organism evidence="8 9">
    <name type="scientific">Platanthera zijinensis</name>
    <dbReference type="NCBI Taxonomy" id="2320716"/>
    <lineage>
        <taxon>Eukaryota</taxon>
        <taxon>Viridiplantae</taxon>
        <taxon>Streptophyta</taxon>
        <taxon>Embryophyta</taxon>
        <taxon>Tracheophyta</taxon>
        <taxon>Spermatophyta</taxon>
        <taxon>Magnoliopsida</taxon>
        <taxon>Liliopsida</taxon>
        <taxon>Asparagales</taxon>
        <taxon>Orchidaceae</taxon>
        <taxon>Orchidoideae</taxon>
        <taxon>Orchideae</taxon>
        <taxon>Orchidinae</taxon>
        <taxon>Platanthera</taxon>
    </lineage>
</organism>
<dbReference type="InterPro" id="IPR050905">
    <property type="entry name" value="Plant_NBS-LRR"/>
</dbReference>
<keyword evidence="6" id="KW-0732">Signal</keyword>
<evidence type="ECO:0000256" key="3">
    <source>
        <dbReference type="ARBA" id="ARBA00022821"/>
    </source>
</evidence>
<dbReference type="Gene3D" id="3.40.50.300">
    <property type="entry name" value="P-loop containing nucleotide triphosphate hydrolases"/>
    <property type="match status" value="1"/>
</dbReference>
<dbReference type="InterPro" id="IPR042197">
    <property type="entry name" value="Apaf_helical"/>
</dbReference>
<dbReference type="SMART" id="SM00382">
    <property type="entry name" value="AAA"/>
    <property type="match status" value="1"/>
</dbReference>
<protein>
    <submittedName>
        <fullName evidence="8">Disease resistance protein RPS2</fullName>
    </submittedName>
</protein>
<dbReference type="InterPro" id="IPR032675">
    <property type="entry name" value="LRR_dom_sf"/>
</dbReference>
<dbReference type="PROSITE" id="PS51450">
    <property type="entry name" value="LRR"/>
    <property type="match status" value="1"/>
</dbReference>
<dbReference type="InterPro" id="IPR001611">
    <property type="entry name" value="Leu-rich_rpt"/>
</dbReference>
<keyword evidence="4" id="KW-0067">ATP-binding</keyword>
<gene>
    <name evidence="8" type="primary">RPS2</name>
    <name evidence="8" type="ORF">KSP39_PZI011991</name>
</gene>
<dbReference type="PRINTS" id="PR00364">
    <property type="entry name" value="DISEASERSIST"/>
</dbReference>
<reference evidence="8 9" key="1">
    <citation type="journal article" date="2022" name="Nat. Plants">
        <title>Genomes of leafy and leafless Platanthera orchids illuminate the evolution of mycoheterotrophy.</title>
        <authorList>
            <person name="Li M.H."/>
            <person name="Liu K.W."/>
            <person name="Li Z."/>
            <person name="Lu H.C."/>
            <person name="Ye Q.L."/>
            <person name="Zhang D."/>
            <person name="Wang J.Y."/>
            <person name="Li Y.F."/>
            <person name="Zhong Z.M."/>
            <person name="Liu X."/>
            <person name="Yu X."/>
            <person name="Liu D.K."/>
            <person name="Tu X.D."/>
            <person name="Liu B."/>
            <person name="Hao Y."/>
            <person name="Liao X.Y."/>
            <person name="Jiang Y.T."/>
            <person name="Sun W.H."/>
            <person name="Chen J."/>
            <person name="Chen Y.Q."/>
            <person name="Ai Y."/>
            <person name="Zhai J.W."/>
            <person name="Wu S.S."/>
            <person name="Zhou Z."/>
            <person name="Hsiao Y.Y."/>
            <person name="Wu W.L."/>
            <person name="Chen Y.Y."/>
            <person name="Lin Y.F."/>
            <person name="Hsu J.L."/>
            <person name="Li C.Y."/>
            <person name="Wang Z.W."/>
            <person name="Zhao X."/>
            <person name="Zhong W.Y."/>
            <person name="Ma X.K."/>
            <person name="Ma L."/>
            <person name="Huang J."/>
            <person name="Chen G.Z."/>
            <person name="Huang M.Z."/>
            <person name="Huang L."/>
            <person name="Peng D.H."/>
            <person name="Luo Y.B."/>
            <person name="Zou S.Q."/>
            <person name="Chen S.P."/>
            <person name="Lan S."/>
            <person name="Tsai W.C."/>
            <person name="Van de Peer Y."/>
            <person name="Liu Z.J."/>
        </authorList>
    </citation>
    <scope>NUCLEOTIDE SEQUENCE [LARGE SCALE GENOMIC DNA]</scope>
    <source>
        <strain evidence="8">Lor287</strain>
    </source>
</reference>
<dbReference type="InterPro" id="IPR003593">
    <property type="entry name" value="AAA+_ATPase"/>
</dbReference>
<evidence type="ECO:0000256" key="1">
    <source>
        <dbReference type="ARBA" id="ARBA00008894"/>
    </source>
</evidence>
<keyword evidence="5" id="KW-0812">Transmembrane</keyword>
<name>A0AAP0G4U8_9ASPA</name>
<dbReference type="AlphaFoldDB" id="A0AAP0G4U8"/>
<keyword evidence="3" id="KW-0611">Plant defense</keyword>
<dbReference type="Gene3D" id="1.10.8.430">
    <property type="entry name" value="Helical domain of apoptotic protease-activating factors"/>
    <property type="match status" value="1"/>
</dbReference>
<dbReference type="InterPro" id="IPR036388">
    <property type="entry name" value="WH-like_DNA-bd_sf"/>
</dbReference>
<dbReference type="GO" id="GO:0042742">
    <property type="term" value="P:defense response to bacterium"/>
    <property type="evidence" value="ECO:0007669"/>
    <property type="project" value="UniProtKB-ARBA"/>
</dbReference>
<dbReference type="Gene3D" id="1.10.10.10">
    <property type="entry name" value="Winged helix-like DNA-binding domain superfamily/Winged helix DNA-binding domain"/>
    <property type="match status" value="1"/>
</dbReference>
<dbReference type="GO" id="GO:0002758">
    <property type="term" value="P:innate immune response-activating signaling pathway"/>
    <property type="evidence" value="ECO:0007669"/>
    <property type="project" value="UniProtKB-ARBA"/>
</dbReference>
<dbReference type="Pfam" id="PF23598">
    <property type="entry name" value="LRR_14"/>
    <property type="match status" value="1"/>
</dbReference>
<evidence type="ECO:0000259" key="7">
    <source>
        <dbReference type="SMART" id="SM00382"/>
    </source>
</evidence>
<feature type="chain" id="PRO_5042922886" evidence="6">
    <location>
        <begin position="16"/>
        <end position="946"/>
    </location>
</feature>
<keyword evidence="9" id="KW-1185">Reference proteome</keyword>
<dbReference type="Gene3D" id="3.80.10.10">
    <property type="entry name" value="Ribonuclease Inhibitor"/>
    <property type="match status" value="2"/>
</dbReference>
<evidence type="ECO:0000313" key="9">
    <source>
        <dbReference type="Proteomes" id="UP001418222"/>
    </source>
</evidence>
<keyword evidence="5" id="KW-1133">Transmembrane helix</keyword>
<comment type="similarity">
    <text evidence="1">Belongs to the disease resistance NB-LRR family.</text>
</comment>
<evidence type="ECO:0000256" key="2">
    <source>
        <dbReference type="ARBA" id="ARBA00022737"/>
    </source>
</evidence>
<dbReference type="SUPFAM" id="SSF52540">
    <property type="entry name" value="P-loop containing nucleoside triphosphate hydrolases"/>
    <property type="match status" value="1"/>
</dbReference>
<evidence type="ECO:0000256" key="4">
    <source>
        <dbReference type="ARBA" id="ARBA00022840"/>
    </source>
</evidence>
<feature type="domain" description="AAA+ ATPase" evidence="7">
    <location>
        <begin position="102"/>
        <end position="245"/>
    </location>
</feature>
<keyword evidence="5" id="KW-0472">Membrane</keyword>
<keyword evidence="4" id="KW-0547">Nucleotide-binding</keyword>
<dbReference type="GO" id="GO:0005524">
    <property type="term" value="F:ATP binding"/>
    <property type="evidence" value="ECO:0007669"/>
    <property type="project" value="UniProtKB-KW"/>
</dbReference>